<dbReference type="Proteomes" id="UP000238655">
    <property type="component" value="Chromosome 1"/>
</dbReference>
<accession>A0A2S5DRL1</accession>
<dbReference type="EMBL" id="PQVP01000002">
    <property type="protein sequence ID" value="POZ81750.1"/>
    <property type="molecule type" value="Genomic_DNA"/>
</dbReference>
<comment type="caution">
    <text evidence="1">The sequence shown here is derived from an EMBL/GenBank/DDBJ whole genome shotgun (WGS) entry which is preliminary data.</text>
</comment>
<gene>
    <name evidence="1" type="ORF">C3743_15670</name>
</gene>
<dbReference type="AlphaFoldDB" id="A0A2S5DRL1"/>
<evidence type="ECO:0000313" key="2">
    <source>
        <dbReference type="Proteomes" id="UP000238655"/>
    </source>
</evidence>
<proteinExistence type="predicted"/>
<organism evidence="1 2">
    <name type="scientific">Burkholderia contaminans</name>
    <dbReference type="NCBI Taxonomy" id="488447"/>
    <lineage>
        <taxon>Bacteria</taxon>
        <taxon>Pseudomonadati</taxon>
        <taxon>Pseudomonadota</taxon>
        <taxon>Betaproteobacteria</taxon>
        <taxon>Burkholderiales</taxon>
        <taxon>Burkholderiaceae</taxon>
        <taxon>Burkholderia</taxon>
        <taxon>Burkholderia cepacia complex</taxon>
    </lineage>
</organism>
<sequence>MPATVSTRVLEDGPRNAVLLVQGDNGGAGGGDLAYQKLILPSALGYIDQARNQRAAQLRVDSIEWDIQAEVQMQVLLYWDATTPQQFYDCIGRANKYFRDFGGLYVPSGLTGATGGIGIATKGASTTVDNGYTLLLRLVKQ</sequence>
<evidence type="ECO:0000313" key="1">
    <source>
        <dbReference type="EMBL" id="POZ81750.1"/>
    </source>
</evidence>
<reference evidence="1 2" key="1">
    <citation type="submission" date="2018-01" db="EMBL/GenBank/DDBJ databases">
        <title>Successful Treatment of Persistent Burkholderia cepacia Bacteremia with Ceftazidime-Avibactam.</title>
        <authorList>
            <person name="Tamma P."/>
            <person name="Fan Y."/>
            <person name="Bergman Y."/>
            <person name="Sick-Samuels A."/>
            <person name="Hsu A."/>
            <person name="Timp W."/>
            <person name="Simner P."/>
        </authorList>
    </citation>
    <scope>NUCLEOTIDE SEQUENCE [LARGE SCALE GENOMIC DNA]</scope>
    <source>
        <strain evidence="1 2">170816</strain>
    </source>
</reference>
<dbReference type="RefSeq" id="WP_089460856.1">
    <property type="nucleotide sequence ID" value="NZ_CM009575.1"/>
</dbReference>
<name>A0A2S5DRL1_9BURK</name>
<protein>
    <submittedName>
        <fullName evidence="1">Uncharacterized protein</fullName>
    </submittedName>
</protein>